<sequence length="342" mass="36736">MLRLLKTILLLLIVSMGYAQTPRAISFTPQNFYYREKGRIEDSVLRTPNLGLWYVLYNNVDSSGSIWHDTRVGKFIGKWGTVTRYFASEDYVSTNFAPITGSGNYIQNQVSSPQSGSGIYTAGAIYALGRVGIGSASPSYKLGIRDTSTSVYTSTSIVNNRPAAIGVNMFNASMANGVGNWYVFSSQNSANNSQQIFMGSVTSTTGNTPVFVLGQSTGPNSYAERLRIDSAGNFGLGTTTPNSSVTVNGTYSHPTILTTNGGVTIGDHFYVKVTNTANTTITLPLATNIVGREYTIVKTSNNAFTVTIQGTSGMVAGASTYVLSTYPASVTVWTDGTDWWIK</sequence>
<name>A0A979GSE1_CHIPD</name>
<dbReference type="RefSeq" id="WP_012791541.1">
    <property type="nucleotide sequence ID" value="NC_013132.1"/>
</dbReference>
<evidence type="ECO:0000313" key="2">
    <source>
        <dbReference type="EMBL" id="ACU61368.1"/>
    </source>
</evidence>
<dbReference type="EMBL" id="CP001699">
    <property type="protein sequence ID" value="ACU61368.1"/>
    <property type="molecule type" value="Genomic_DNA"/>
</dbReference>
<dbReference type="KEGG" id="cpi:Cpin_3906"/>
<organism evidence="2 3">
    <name type="scientific">Chitinophaga pinensis (strain ATCC 43595 / DSM 2588 / LMG 13176 / NBRC 15968 / NCIMB 11800 / UQM 2034)</name>
    <dbReference type="NCBI Taxonomy" id="485918"/>
    <lineage>
        <taxon>Bacteria</taxon>
        <taxon>Pseudomonadati</taxon>
        <taxon>Bacteroidota</taxon>
        <taxon>Chitinophagia</taxon>
        <taxon>Chitinophagales</taxon>
        <taxon>Chitinophagaceae</taxon>
        <taxon>Chitinophaga</taxon>
    </lineage>
</organism>
<dbReference type="Proteomes" id="UP000002215">
    <property type="component" value="Chromosome"/>
</dbReference>
<accession>A0A979GSE1</accession>
<feature type="signal peptide" evidence="1">
    <location>
        <begin position="1"/>
        <end position="19"/>
    </location>
</feature>
<dbReference type="AlphaFoldDB" id="A0A979GSE1"/>
<reference evidence="2 3" key="2">
    <citation type="journal article" date="2010" name="Stand. Genomic Sci.">
        <title>Complete genome sequence of Chitinophaga pinensis type strain (UQM 2034).</title>
        <authorList>
            <person name="Glavina Del Rio T."/>
            <person name="Abt B."/>
            <person name="Spring S."/>
            <person name="Lapidus A."/>
            <person name="Nolan M."/>
            <person name="Tice H."/>
            <person name="Copeland A."/>
            <person name="Cheng J.F."/>
            <person name="Chen F."/>
            <person name="Bruce D."/>
            <person name="Goodwin L."/>
            <person name="Pitluck S."/>
            <person name="Ivanova N."/>
            <person name="Mavromatis K."/>
            <person name="Mikhailova N."/>
            <person name="Pati A."/>
            <person name="Chen A."/>
            <person name="Palaniappan K."/>
            <person name="Land M."/>
            <person name="Hauser L."/>
            <person name="Chang Y.J."/>
            <person name="Jeffries C.D."/>
            <person name="Chain P."/>
            <person name="Saunders E."/>
            <person name="Detter J.C."/>
            <person name="Brettin T."/>
            <person name="Rohde M."/>
            <person name="Goker M."/>
            <person name="Bristow J."/>
            <person name="Eisen J.A."/>
            <person name="Markowitz V."/>
            <person name="Hugenholtz P."/>
            <person name="Kyrpides N.C."/>
            <person name="Klenk H.P."/>
            <person name="Lucas S."/>
        </authorList>
    </citation>
    <scope>NUCLEOTIDE SEQUENCE [LARGE SCALE GENOMIC DNA]</scope>
    <source>
        <strain evidence="3">ATCC 43595 / DSM 2588 / LMG 13176 / NBRC 15968 / NCIMB 11800 / UQM 2034</strain>
    </source>
</reference>
<feature type="chain" id="PRO_5036802169" evidence="1">
    <location>
        <begin position="20"/>
        <end position="342"/>
    </location>
</feature>
<evidence type="ECO:0000256" key="1">
    <source>
        <dbReference type="SAM" id="SignalP"/>
    </source>
</evidence>
<gene>
    <name evidence="2" type="ordered locus">Cpin_3906</name>
</gene>
<evidence type="ECO:0000313" key="3">
    <source>
        <dbReference type="Proteomes" id="UP000002215"/>
    </source>
</evidence>
<keyword evidence="1" id="KW-0732">Signal</keyword>
<protein>
    <submittedName>
        <fullName evidence="2">Uncharacterized protein</fullName>
    </submittedName>
</protein>
<proteinExistence type="predicted"/>
<reference evidence="3" key="1">
    <citation type="submission" date="2009-08" db="EMBL/GenBank/DDBJ databases">
        <title>The complete genome of Chitinophaga pinensis DSM 2588.</title>
        <authorList>
            <consortium name="US DOE Joint Genome Institute (JGI-PGF)"/>
            <person name="Lucas S."/>
            <person name="Copeland A."/>
            <person name="Lapidus A."/>
            <person name="Glavina del Rio T."/>
            <person name="Dalin E."/>
            <person name="Tice H."/>
            <person name="Bruce D."/>
            <person name="Goodwin L."/>
            <person name="Pitluck S."/>
            <person name="Kyrpides N."/>
            <person name="Mavromatis K."/>
            <person name="Ivanova N."/>
            <person name="Mikhailova N."/>
            <person name="Sims D."/>
            <person name="Meinche L."/>
            <person name="Brettin T."/>
            <person name="Detter J.C."/>
            <person name="Han C."/>
            <person name="Larimer F."/>
            <person name="Land M."/>
            <person name="Hauser L."/>
            <person name="Markowitz V."/>
            <person name="Cheng J.-F."/>
            <person name="Hugenholtz P."/>
            <person name="Woyke T."/>
            <person name="Wu D."/>
            <person name="Spring S."/>
            <person name="Klenk H.-P."/>
            <person name="Eisen J.A."/>
        </authorList>
    </citation>
    <scope>NUCLEOTIDE SEQUENCE [LARGE SCALE GENOMIC DNA]</scope>
    <source>
        <strain evidence="3">ATCC 43595 / DSM 2588 / LMG 13176 / NBRC 15968 / NCIMB 11800 / UQM 2034</strain>
    </source>
</reference>
<dbReference type="OrthoDB" id="581140at2"/>